<sequence>MRDDIFGYMKMSKRGKKQYIGQRPLIKFGRFVGDGVDEDMPGTPLAIVAEEHDTQAASSKDKTSKATKVASDVSSSSSSEDFIPERPPPTRQEREEAQDVDYTPTPESQPKKKRQKTMARKARDPRLQSILSSLSFSSATAVMTQAPVKPTPVIKPPSPPHVTKPPSPPHITKPPSPPHITKPPSPPHVTLPPSPPHVTLPPSPPHVTLPPSPPPVTKPPSPSPVTQPPPPPQPSQPIKPQQHKPTPKPSKTKLIIRVPSTRPSVTIPPQTKTKTKSPPPQSGSSKGKSPLHSDSPYEPVQVPVDLIGLQERVYQLEKDAEIKDKMIMNLREGKIKICSHLNKCKGKLKAHEKFIRILLLENHKMQRDIKQLKGEEVSESEDEVMDVSDDSDDSDDDDADDGDDDQDQKKDKDEKDDKDDKDDQGDKADKDGDDKDKDQGPPDDKDQGGDSGNPSSSGKPSGLYDDLFGDIPDDILFGDWVQPDETTGAGLDSIFDDLPDDFDFGSPSHLKKDQAKSSAGASVEEEPENIILGNVSSDPYIDYLTTALKAFRAGLSIMMLYFNAEETSMNFSILVLDLPYSPNMIYNSILPTGCILSPKKPMWDSGGYQSLSDCIFNLKKAVLIQYFNCFANIQILCASFRLPLVLLRSLVCQLSC</sequence>
<feature type="compositionally biased region" description="Basic residues" evidence="1">
    <location>
        <begin position="111"/>
        <end position="120"/>
    </location>
</feature>
<gene>
    <name evidence="2" type="ORF">E3N88_15773</name>
</gene>
<dbReference type="EMBL" id="SZYD01000008">
    <property type="protein sequence ID" value="KAD5508070.1"/>
    <property type="molecule type" value="Genomic_DNA"/>
</dbReference>
<feature type="compositionally biased region" description="Basic and acidic residues" evidence="1">
    <location>
        <begin position="424"/>
        <end position="448"/>
    </location>
</feature>
<keyword evidence="3" id="KW-1185">Reference proteome</keyword>
<reference evidence="2 3" key="1">
    <citation type="submission" date="2019-05" db="EMBL/GenBank/DDBJ databases">
        <title>Mikania micrantha, genome provides insights into the molecular mechanism of rapid growth.</title>
        <authorList>
            <person name="Liu B."/>
        </authorList>
    </citation>
    <scope>NUCLEOTIDE SEQUENCE [LARGE SCALE GENOMIC DNA]</scope>
    <source>
        <strain evidence="2">NLD-2019</strain>
        <tissue evidence="2">Leaf</tissue>
    </source>
</reference>
<evidence type="ECO:0000313" key="2">
    <source>
        <dbReference type="EMBL" id="KAD5508070.1"/>
    </source>
</evidence>
<feature type="compositionally biased region" description="Acidic residues" evidence="1">
    <location>
        <begin position="377"/>
        <end position="406"/>
    </location>
</feature>
<feature type="region of interest" description="Disordered" evidence="1">
    <location>
        <begin position="505"/>
        <end position="524"/>
    </location>
</feature>
<feature type="region of interest" description="Disordered" evidence="1">
    <location>
        <begin position="52"/>
        <end position="299"/>
    </location>
</feature>
<feature type="compositionally biased region" description="Basic and acidic residues" evidence="1">
    <location>
        <begin position="52"/>
        <end position="64"/>
    </location>
</feature>
<name>A0A5N6NYL9_9ASTR</name>
<feature type="compositionally biased region" description="Low complexity" evidence="1">
    <location>
        <begin position="127"/>
        <end position="138"/>
    </location>
</feature>
<dbReference type="PRINTS" id="PR01217">
    <property type="entry name" value="PRICHEXTENSN"/>
</dbReference>
<dbReference type="AlphaFoldDB" id="A0A5N6NYL9"/>
<proteinExistence type="predicted"/>
<evidence type="ECO:0000256" key="1">
    <source>
        <dbReference type="SAM" id="MobiDB-lite"/>
    </source>
</evidence>
<comment type="caution">
    <text evidence="2">The sequence shown here is derived from an EMBL/GenBank/DDBJ whole genome shotgun (WGS) entry which is preliminary data.</text>
</comment>
<feature type="compositionally biased region" description="Pro residues" evidence="1">
    <location>
        <begin position="149"/>
        <end position="237"/>
    </location>
</feature>
<feature type="region of interest" description="Disordered" evidence="1">
    <location>
        <begin position="372"/>
        <end position="467"/>
    </location>
</feature>
<evidence type="ECO:0000313" key="3">
    <source>
        <dbReference type="Proteomes" id="UP000326396"/>
    </source>
</evidence>
<organism evidence="2 3">
    <name type="scientific">Mikania micrantha</name>
    <name type="common">bitter vine</name>
    <dbReference type="NCBI Taxonomy" id="192012"/>
    <lineage>
        <taxon>Eukaryota</taxon>
        <taxon>Viridiplantae</taxon>
        <taxon>Streptophyta</taxon>
        <taxon>Embryophyta</taxon>
        <taxon>Tracheophyta</taxon>
        <taxon>Spermatophyta</taxon>
        <taxon>Magnoliopsida</taxon>
        <taxon>eudicotyledons</taxon>
        <taxon>Gunneridae</taxon>
        <taxon>Pentapetalae</taxon>
        <taxon>asterids</taxon>
        <taxon>campanulids</taxon>
        <taxon>Asterales</taxon>
        <taxon>Asteraceae</taxon>
        <taxon>Asteroideae</taxon>
        <taxon>Heliantheae alliance</taxon>
        <taxon>Eupatorieae</taxon>
        <taxon>Mikania</taxon>
    </lineage>
</organism>
<feature type="compositionally biased region" description="Low complexity" evidence="1">
    <location>
        <begin position="452"/>
        <end position="462"/>
    </location>
</feature>
<feature type="compositionally biased region" description="Low complexity" evidence="1">
    <location>
        <begin position="66"/>
        <end position="79"/>
    </location>
</feature>
<accession>A0A5N6NYL9</accession>
<dbReference type="Proteomes" id="UP000326396">
    <property type="component" value="Linkage Group LG16"/>
</dbReference>
<protein>
    <submittedName>
        <fullName evidence="2">Uncharacterized protein</fullName>
    </submittedName>
</protein>